<comment type="caution">
    <text evidence="2">The sequence shown here is derived from an EMBL/GenBank/DDBJ whole genome shotgun (WGS) entry which is preliminary data.</text>
</comment>
<name>A0A9N9EV65_9GLOM</name>
<sequence>MAKGIPKNYVGLAKTCMDNDKAKRPSAVELCEKLSNLMYNEITCENSEIESSPVLEVGDLTDDNLTDDNASS</sequence>
<dbReference type="AlphaFoldDB" id="A0A9N9EV65"/>
<evidence type="ECO:0000313" key="3">
    <source>
        <dbReference type="Proteomes" id="UP000789405"/>
    </source>
</evidence>
<evidence type="ECO:0000313" key="2">
    <source>
        <dbReference type="EMBL" id="CAG8691546.1"/>
    </source>
</evidence>
<feature type="region of interest" description="Disordered" evidence="1">
    <location>
        <begin position="53"/>
        <end position="72"/>
    </location>
</feature>
<reference evidence="2" key="1">
    <citation type="submission" date="2021-06" db="EMBL/GenBank/DDBJ databases">
        <authorList>
            <person name="Kallberg Y."/>
            <person name="Tangrot J."/>
            <person name="Rosling A."/>
        </authorList>
    </citation>
    <scope>NUCLEOTIDE SEQUENCE</scope>
    <source>
        <strain evidence="2">MA453B</strain>
    </source>
</reference>
<organism evidence="2 3">
    <name type="scientific">Dentiscutata erythropus</name>
    <dbReference type="NCBI Taxonomy" id="1348616"/>
    <lineage>
        <taxon>Eukaryota</taxon>
        <taxon>Fungi</taxon>
        <taxon>Fungi incertae sedis</taxon>
        <taxon>Mucoromycota</taxon>
        <taxon>Glomeromycotina</taxon>
        <taxon>Glomeromycetes</taxon>
        <taxon>Diversisporales</taxon>
        <taxon>Gigasporaceae</taxon>
        <taxon>Dentiscutata</taxon>
    </lineage>
</organism>
<dbReference type="EMBL" id="CAJVPY010008106">
    <property type="protein sequence ID" value="CAG8691546.1"/>
    <property type="molecule type" value="Genomic_DNA"/>
</dbReference>
<protein>
    <submittedName>
        <fullName evidence="2">21602_t:CDS:1</fullName>
    </submittedName>
</protein>
<keyword evidence="3" id="KW-1185">Reference proteome</keyword>
<proteinExistence type="predicted"/>
<gene>
    <name evidence="2" type="ORF">DERYTH_LOCUS12412</name>
</gene>
<evidence type="ECO:0000256" key="1">
    <source>
        <dbReference type="SAM" id="MobiDB-lite"/>
    </source>
</evidence>
<accession>A0A9N9EV65</accession>
<dbReference type="Proteomes" id="UP000789405">
    <property type="component" value="Unassembled WGS sequence"/>
</dbReference>